<accession>A0A1I3T6G0</accession>
<dbReference type="SUPFAM" id="SSF52096">
    <property type="entry name" value="ClpP/crotonase"/>
    <property type="match status" value="1"/>
</dbReference>
<dbReference type="InterPro" id="IPR001753">
    <property type="entry name" value="Enoyl-CoA_hydra/iso"/>
</dbReference>
<dbReference type="EMBL" id="FORT01000004">
    <property type="protein sequence ID" value="SFJ66163.1"/>
    <property type="molecule type" value="Genomic_DNA"/>
</dbReference>
<dbReference type="InterPro" id="IPR018376">
    <property type="entry name" value="Enoyl-CoA_hyd/isom_CS"/>
</dbReference>
<dbReference type="PROSITE" id="PS00166">
    <property type="entry name" value="ENOYL_COA_HYDRATASE"/>
    <property type="match status" value="1"/>
</dbReference>
<reference evidence="3" key="1">
    <citation type="submission" date="2016-10" db="EMBL/GenBank/DDBJ databases">
        <authorList>
            <person name="Varghese N."/>
            <person name="Submissions S."/>
        </authorList>
    </citation>
    <scope>NUCLEOTIDE SEQUENCE [LARGE SCALE GENOMIC DNA]</scope>
    <source>
        <strain evidence="3">OK042</strain>
    </source>
</reference>
<proteinExistence type="inferred from homology"/>
<dbReference type="InterPro" id="IPR029045">
    <property type="entry name" value="ClpP/crotonase-like_dom_sf"/>
</dbReference>
<dbReference type="PANTHER" id="PTHR43459:SF1">
    <property type="entry name" value="EG:BACN32G11.4 PROTEIN"/>
    <property type="match status" value="1"/>
</dbReference>
<evidence type="ECO:0000313" key="3">
    <source>
        <dbReference type="Proteomes" id="UP000198915"/>
    </source>
</evidence>
<dbReference type="RefSeq" id="WP_092267859.1">
    <property type="nucleotide sequence ID" value="NZ_FORT01000004.1"/>
</dbReference>
<dbReference type="Gene3D" id="3.90.226.10">
    <property type="entry name" value="2-enoyl-CoA Hydratase, Chain A, domain 1"/>
    <property type="match status" value="1"/>
</dbReference>
<sequence>MEQGQKPDVWSACENGVWTITLNRPQVLNALTIEMFYQLREEIEQAERAENADVVVLRGAGGNFCSGADLSVLAVLREDTQADEALSVINEFLTRLHRMPKPVISVIEGAAVGAGLNLALHADFVIATNNALLQEPFVHLGLTTDFGGTYLLPRLVGLAQAKRLALLGERLSGQEAERIGFIYKAVDIERLAEEVEKLIMTVRRVPKQAYAVTKEGLGRAQGMELEQALEWEKEQQPRLIAHPDFLWLIAAKRKK</sequence>
<dbReference type="AlphaFoldDB" id="A0A1I3T6G0"/>
<evidence type="ECO:0000256" key="1">
    <source>
        <dbReference type="RuleBase" id="RU003707"/>
    </source>
</evidence>
<protein>
    <submittedName>
        <fullName evidence="2">2-(1,2-epoxy-1,2-dihydrophenyl)acetyl-CoA isomerase</fullName>
    </submittedName>
</protein>
<comment type="similarity">
    <text evidence="1">Belongs to the enoyl-CoA hydratase/isomerase family.</text>
</comment>
<dbReference type="Proteomes" id="UP000198915">
    <property type="component" value="Unassembled WGS sequence"/>
</dbReference>
<dbReference type="Pfam" id="PF00378">
    <property type="entry name" value="ECH_1"/>
    <property type="match status" value="1"/>
</dbReference>
<evidence type="ECO:0000313" key="2">
    <source>
        <dbReference type="EMBL" id="SFJ66163.1"/>
    </source>
</evidence>
<gene>
    <name evidence="2" type="ORF">SAMN05518846_104431</name>
</gene>
<name>A0A1I3T6G0_9BACL</name>
<dbReference type="PANTHER" id="PTHR43459">
    <property type="entry name" value="ENOYL-COA HYDRATASE"/>
    <property type="match status" value="1"/>
</dbReference>
<keyword evidence="2" id="KW-0413">Isomerase</keyword>
<organism evidence="2 3">
    <name type="scientific">Brevibacillus centrosporus</name>
    <dbReference type="NCBI Taxonomy" id="54910"/>
    <lineage>
        <taxon>Bacteria</taxon>
        <taxon>Bacillati</taxon>
        <taxon>Bacillota</taxon>
        <taxon>Bacilli</taxon>
        <taxon>Bacillales</taxon>
        <taxon>Paenibacillaceae</taxon>
        <taxon>Brevibacillus</taxon>
    </lineage>
</organism>
<dbReference type="CDD" id="cd06558">
    <property type="entry name" value="crotonase-like"/>
    <property type="match status" value="1"/>
</dbReference>
<dbReference type="STRING" id="1884381.SAMN05518846_104431"/>
<keyword evidence="3" id="KW-1185">Reference proteome</keyword>
<dbReference type="GO" id="GO:0016853">
    <property type="term" value="F:isomerase activity"/>
    <property type="evidence" value="ECO:0007669"/>
    <property type="project" value="UniProtKB-KW"/>
</dbReference>